<feature type="transmembrane region" description="Helical" evidence="1">
    <location>
        <begin position="87"/>
        <end position="109"/>
    </location>
</feature>
<dbReference type="InterPro" id="IPR058247">
    <property type="entry name" value="DUF1453"/>
</dbReference>
<gene>
    <name evidence="2" type="ORF">ACFFGV_15610</name>
</gene>
<feature type="transmembrane region" description="Helical" evidence="1">
    <location>
        <begin position="124"/>
        <end position="143"/>
    </location>
</feature>
<organism evidence="2 3">
    <name type="scientific">Pontibacillus salicampi</name>
    <dbReference type="NCBI Taxonomy" id="1449801"/>
    <lineage>
        <taxon>Bacteria</taxon>
        <taxon>Bacillati</taxon>
        <taxon>Bacillota</taxon>
        <taxon>Bacilli</taxon>
        <taxon>Bacillales</taxon>
        <taxon>Bacillaceae</taxon>
        <taxon>Pontibacillus</taxon>
    </lineage>
</organism>
<keyword evidence="1" id="KW-0812">Transmembrane</keyword>
<protein>
    <submittedName>
        <fullName evidence="2">CcdC family protein</fullName>
    </submittedName>
</protein>
<accession>A0ABV6LRH7</accession>
<dbReference type="EMBL" id="JBHLTP010000012">
    <property type="protein sequence ID" value="MFC0525006.1"/>
    <property type="molecule type" value="Genomic_DNA"/>
</dbReference>
<dbReference type="PANTHER" id="PTHR39164:SF1">
    <property type="entry name" value="PROTEIN CCDC"/>
    <property type="match status" value="1"/>
</dbReference>
<name>A0ABV6LRH7_9BACI</name>
<dbReference type="InterPro" id="IPR031306">
    <property type="entry name" value="CcdC"/>
</dbReference>
<keyword evidence="3" id="KW-1185">Reference proteome</keyword>
<evidence type="ECO:0000313" key="3">
    <source>
        <dbReference type="Proteomes" id="UP001589836"/>
    </source>
</evidence>
<dbReference type="RefSeq" id="WP_377349682.1">
    <property type="nucleotide sequence ID" value="NZ_JBHLTP010000012.1"/>
</dbReference>
<reference evidence="2 3" key="1">
    <citation type="submission" date="2024-09" db="EMBL/GenBank/DDBJ databases">
        <authorList>
            <person name="Sun Q."/>
            <person name="Mori K."/>
        </authorList>
    </citation>
    <scope>NUCLEOTIDE SEQUENCE [LARGE SCALE GENOMIC DNA]</scope>
    <source>
        <strain evidence="2 3">NCAIM B.02529</strain>
    </source>
</reference>
<dbReference type="Proteomes" id="UP001589836">
    <property type="component" value="Unassembled WGS sequence"/>
</dbReference>
<comment type="caution">
    <text evidence="2">The sequence shown here is derived from an EMBL/GenBank/DDBJ whole genome shotgun (WGS) entry which is preliminary data.</text>
</comment>
<keyword evidence="1" id="KW-0472">Membrane</keyword>
<dbReference type="Pfam" id="PF07301">
    <property type="entry name" value="DUF1453"/>
    <property type="match status" value="1"/>
</dbReference>
<proteinExistence type="predicted"/>
<keyword evidence="1" id="KW-1133">Transmembrane helix</keyword>
<feature type="transmembrane region" description="Helical" evidence="1">
    <location>
        <begin position="34"/>
        <end position="51"/>
    </location>
</feature>
<feature type="transmembrane region" description="Helical" evidence="1">
    <location>
        <begin position="6"/>
        <end position="22"/>
    </location>
</feature>
<dbReference type="PANTHER" id="PTHR39164">
    <property type="entry name" value="PROTEIN CCDC"/>
    <property type="match status" value="1"/>
</dbReference>
<feature type="transmembrane region" description="Helical" evidence="1">
    <location>
        <begin position="57"/>
        <end position="75"/>
    </location>
</feature>
<evidence type="ECO:0000313" key="2">
    <source>
        <dbReference type="EMBL" id="MFC0525006.1"/>
    </source>
</evidence>
<sequence length="165" mass="18762">MWIIASSIVAVLMATTMIFVRLRASRKPASVKKIILPPFFMSTGALMFVFEPFRVEWIQVLEAFSVGVVFSIFLIKTSKFEIREKDIYLIPSKAFAFILFGLLALRIVLKTLIGQHVSFGETSGMFFLLAFGMILSWRIAMLIKYKQVERKLLERDMAAAVAAQK</sequence>
<evidence type="ECO:0000256" key="1">
    <source>
        <dbReference type="SAM" id="Phobius"/>
    </source>
</evidence>
<dbReference type="PIRSF" id="PIRSF021441">
    <property type="entry name" value="DUF1453"/>
    <property type="match status" value="1"/>
</dbReference>